<sequence length="273" mass="29355">MTAPRILLFDSGMGGLTVASAVRQAEPGATLIYAADNAAFPYGAWDEPQLVKRIVAVIGKLIDETRPDLVVIACNTASTLALTALRERYTVPFVGTVPAIKPAAEQTKSGLIGVLATPGTVNREYTKTLIHTYAFHCKVFLHGAKRLAEIAEAKLKGQKVDPDELKHEIAPVFRKRDHKQTDVVVLGCTHYPLLLDEMRAVAPWPVTYIDPAPAIARRVSDLLRSAKMKDAQMNGAAAHGTVFLTSARGRGSESLAAYAAMGFAANEVLDLPV</sequence>
<reference evidence="1" key="1">
    <citation type="submission" date="2021-01" db="EMBL/GenBank/DDBJ databases">
        <authorList>
            <person name="Sun Q."/>
        </authorList>
    </citation>
    <scope>NUCLEOTIDE SEQUENCE</scope>
    <source>
        <strain evidence="1">YIM B02566</strain>
    </source>
</reference>
<proteinExistence type="predicted"/>
<keyword evidence="2" id="KW-1185">Reference proteome</keyword>
<dbReference type="EC" id="5.1.1.3" evidence="1"/>
<evidence type="ECO:0000313" key="2">
    <source>
        <dbReference type="Proteomes" id="UP000616151"/>
    </source>
</evidence>
<protein>
    <submittedName>
        <fullName evidence="1">Glutamate racemase</fullName>
        <ecNumber evidence="1">5.1.1.3</ecNumber>
    </submittedName>
</protein>
<gene>
    <name evidence="1" type="ORF">JHL16_02715</name>
</gene>
<comment type="caution">
    <text evidence="1">The sequence shown here is derived from an EMBL/GenBank/DDBJ whole genome shotgun (WGS) entry which is preliminary data.</text>
</comment>
<name>A0ACC5QXX9_9HYPH</name>
<organism evidence="1 2">
    <name type="scientific">Taklimakanibacter albus</name>
    <dbReference type="NCBI Taxonomy" id="2800327"/>
    <lineage>
        <taxon>Bacteria</taxon>
        <taxon>Pseudomonadati</taxon>
        <taxon>Pseudomonadota</taxon>
        <taxon>Alphaproteobacteria</taxon>
        <taxon>Hyphomicrobiales</taxon>
        <taxon>Aestuariivirgaceae</taxon>
        <taxon>Taklimakanibacter</taxon>
    </lineage>
</organism>
<dbReference type="EMBL" id="JAENHL010000004">
    <property type="protein sequence ID" value="MBK1865250.1"/>
    <property type="molecule type" value="Genomic_DNA"/>
</dbReference>
<accession>A0ACC5QXX9</accession>
<evidence type="ECO:0000313" key="1">
    <source>
        <dbReference type="EMBL" id="MBK1865250.1"/>
    </source>
</evidence>
<dbReference type="Proteomes" id="UP000616151">
    <property type="component" value="Unassembled WGS sequence"/>
</dbReference>
<keyword evidence="1" id="KW-0413">Isomerase</keyword>